<reference evidence="10" key="1">
    <citation type="journal article" date="2019" name="Int. J. Syst. Evol. Microbiol.">
        <title>The Global Catalogue of Microorganisms (GCM) 10K type strain sequencing project: providing services to taxonomists for standard genome sequencing and annotation.</title>
        <authorList>
            <consortium name="The Broad Institute Genomics Platform"/>
            <consortium name="The Broad Institute Genome Sequencing Center for Infectious Disease"/>
            <person name="Wu L."/>
            <person name="Ma J."/>
        </authorList>
    </citation>
    <scope>NUCLEOTIDE SEQUENCE [LARGE SCALE GENOMIC DNA]</scope>
    <source>
        <strain evidence="10">JCM 16014</strain>
    </source>
</reference>
<keyword evidence="5 7" id="KW-1133">Transmembrane helix</keyword>
<dbReference type="InterPro" id="IPR050171">
    <property type="entry name" value="MFS_Transporters"/>
</dbReference>
<dbReference type="PANTHER" id="PTHR23517">
    <property type="entry name" value="RESISTANCE PROTEIN MDTM, PUTATIVE-RELATED-RELATED"/>
    <property type="match status" value="1"/>
</dbReference>
<dbReference type="PROSITE" id="PS00216">
    <property type="entry name" value="SUGAR_TRANSPORT_1"/>
    <property type="match status" value="1"/>
</dbReference>
<feature type="transmembrane region" description="Helical" evidence="7">
    <location>
        <begin position="155"/>
        <end position="176"/>
    </location>
</feature>
<feature type="transmembrane region" description="Helical" evidence="7">
    <location>
        <begin position="396"/>
        <end position="418"/>
    </location>
</feature>
<protein>
    <submittedName>
        <fullName evidence="9">MFS transporter</fullName>
    </submittedName>
</protein>
<dbReference type="Pfam" id="PF07690">
    <property type="entry name" value="MFS_1"/>
    <property type="match status" value="1"/>
</dbReference>
<feature type="transmembrane region" description="Helical" evidence="7">
    <location>
        <begin position="369"/>
        <end position="390"/>
    </location>
</feature>
<dbReference type="InterPro" id="IPR011701">
    <property type="entry name" value="MFS"/>
</dbReference>
<evidence type="ECO:0000256" key="6">
    <source>
        <dbReference type="ARBA" id="ARBA00023136"/>
    </source>
</evidence>
<proteinExistence type="predicted"/>
<evidence type="ECO:0000256" key="1">
    <source>
        <dbReference type="ARBA" id="ARBA00004651"/>
    </source>
</evidence>
<feature type="transmembrane region" description="Helical" evidence="7">
    <location>
        <begin position="233"/>
        <end position="254"/>
    </location>
</feature>
<keyword evidence="2" id="KW-0813">Transport</keyword>
<feature type="transmembrane region" description="Helical" evidence="7">
    <location>
        <begin position="266"/>
        <end position="285"/>
    </location>
</feature>
<evidence type="ECO:0000256" key="5">
    <source>
        <dbReference type="ARBA" id="ARBA00022989"/>
    </source>
</evidence>
<dbReference type="InterPro" id="IPR005829">
    <property type="entry name" value="Sugar_transporter_CS"/>
</dbReference>
<gene>
    <name evidence="9" type="ORF">GCM10009839_16960</name>
</gene>
<dbReference type="Gene3D" id="1.20.1250.20">
    <property type="entry name" value="MFS general substrate transporter like domains"/>
    <property type="match status" value="1"/>
</dbReference>
<dbReference type="InterPro" id="IPR036259">
    <property type="entry name" value="MFS_trans_sf"/>
</dbReference>
<sequence length="428" mass="43538">MSLTDVKNPVMPTPSRPRGEGWARAAFALTAVGWGANQFAPLVLLYRERMGVSASAAEAIFGLYAAGLVPGLLVAGPLSDRIGRRPVVVFAVALSMVSGVVLMLGSHGLAWLSAGRVLMGIASGAAFSAGSAWVKELSLTEAESKTGSRVAAGAGARRASIAMTAGFGLGPLIAGLSAQWGPAAFETPYVPQLVLAAIALWLLSQTPETVTRRQSDVLGGGLLRLRGFSDRRFVGVILPMAPWVFGAATIAMVYVPGLAAGHVKGIALAFAGTAAATTALAGVLIQPYARKVSAAADGKDTARPRLLVLGLTLVTVGSLAEAGVAALDRLGAWQAVLTLAVAVVMGFGYGVLMVFGLGEVQRLAPAEDLAGMTAVFQAFTYLGFAAPYLLSSLKGVASPSALLLGITALGAVTAGVTLRNARATAQDS</sequence>
<name>A0ABP5FAZ0_9ACTN</name>
<organism evidence="9 10">
    <name type="scientific">Catenulispora yoronensis</name>
    <dbReference type="NCBI Taxonomy" id="450799"/>
    <lineage>
        <taxon>Bacteria</taxon>
        <taxon>Bacillati</taxon>
        <taxon>Actinomycetota</taxon>
        <taxon>Actinomycetes</taxon>
        <taxon>Catenulisporales</taxon>
        <taxon>Catenulisporaceae</taxon>
        <taxon>Catenulispora</taxon>
    </lineage>
</organism>
<feature type="transmembrane region" description="Helical" evidence="7">
    <location>
        <begin position="52"/>
        <end position="75"/>
    </location>
</feature>
<keyword evidence="10" id="KW-1185">Reference proteome</keyword>
<keyword evidence="3" id="KW-1003">Cell membrane</keyword>
<feature type="domain" description="Major facilitator superfamily (MFS) profile" evidence="8">
    <location>
        <begin position="1"/>
        <end position="422"/>
    </location>
</feature>
<feature type="transmembrane region" description="Helical" evidence="7">
    <location>
        <begin position="87"/>
        <end position="111"/>
    </location>
</feature>
<evidence type="ECO:0000313" key="10">
    <source>
        <dbReference type="Proteomes" id="UP001500751"/>
    </source>
</evidence>
<evidence type="ECO:0000256" key="7">
    <source>
        <dbReference type="SAM" id="Phobius"/>
    </source>
</evidence>
<dbReference type="PROSITE" id="PS50850">
    <property type="entry name" value="MFS"/>
    <property type="match status" value="1"/>
</dbReference>
<dbReference type="SUPFAM" id="SSF103473">
    <property type="entry name" value="MFS general substrate transporter"/>
    <property type="match status" value="1"/>
</dbReference>
<accession>A0ABP5FAZ0</accession>
<evidence type="ECO:0000256" key="3">
    <source>
        <dbReference type="ARBA" id="ARBA00022475"/>
    </source>
</evidence>
<evidence type="ECO:0000259" key="8">
    <source>
        <dbReference type="PROSITE" id="PS50850"/>
    </source>
</evidence>
<keyword evidence="6 7" id="KW-0472">Membrane</keyword>
<evidence type="ECO:0000256" key="4">
    <source>
        <dbReference type="ARBA" id="ARBA00022692"/>
    </source>
</evidence>
<feature type="transmembrane region" description="Helical" evidence="7">
    <location>
        <begin position="21"/>
        <end position="46"/>
    </location>
</feature>
<feature type="transmembrane region" description="Helical" evidence="7">
    <location>
        <begin position="333"/>
        <end position="357"/>
    </location>
</feature>
<dbReference type="EMBL" id="BAAAQN010000007">
    <property type="protein sequence ID" value="GAA2020777.1"/>
    <property type="molecule type" value="Genomic_DNA"/>
</dbReference>
<feature type="transmembrane region" description="Helical" evidence="7">
    <location>
        <begin position="188"/>
        <end position="204"/>
    </location>
</feature>
<comment type="subcellular location">
    <subcellularLocation>
        <location evidence="1">Cell membrane</location>
        <topology evidence="1">Multi-pass membrane protein</topology>
    </subcellularLocation>
</comment>
<dbReference type="Proteomes" id="UP001500751">
    <property type="component" value="Unassembled WGS sequence"/>
</dbReference>
<feature type="transmembrane region" description="Helical" evidence="7">
    <location>
        <begin position="306"/>
        <end position="327"/>
    </location>
</feature>
<keyword evidence="4 7" id="KW-0812">Transmembrane</keyword>
<evidence type="ECO:0000313" key="9">
    <source>
        <dbReference type="EMBL" id="GAA2020777.1"/>
    </source>
</evidence>
<dbReference type="InterPro" id="IPR020846">
    <property type="entry name" value="MFS_dom"/>
</dbReference>
<comment type="caution">
    <text evidence="9">The sequence shown here is derived from an EMBL/GenBank/DDBJ whole genome shotgun (WGS) entry which is preliminary data.</text>
</comment>
<evidence type="ECO:0000256" key="2">
    <source>
        <dbReference type="ARBA" id="ARBA00022448"/>
    </source>
</evidence>